<reference evidence="1" key="1">
    <citation type="submission" date="2019-08" db="EMBL/GenBank/DDBJ databases">
        <title>Genome sequence of Clostridiales bacterium MT110.</title>
        <authorList>
            <person name="Cao J."/>
        </authorList>
    </citation>
    <scope>NUCLEOTIDE SEQUENCE</scope>
    <source>
        <strain evidence="1">MT110</strain>
    </source>
</reference>
<organism evidence="1 2">
    <name type="scientific">Anoxybacterium hadale</name>
    <dbReference type="NCBI Taxonomy" id="3408580"/>
    <lineage>
        <taxon>Bacteria</taxon>
        <taxon>Bacillati</taxon>
        <taxon>Bacillota</taxon>
        <taxon>Clostridia</taxon>
        <taxon>Peptostreptococcales</taxon>
        <taxon>Anaerovoracaceae</taxon>
        <taxon>Anoxybacterium</taxon>
    </lineage>
</organism>
<protein>
    <submittedName>
        <fullName evidence="1">Uncharacterized protein</fullName>
    </submittedName>
</protein>
<accession>A0ACD1ADV2</accession>
<dbReference type="Proteomes" id="UP000594014">
    <property type="component" value="Chromosome"/>
</dbReference>
<keyword evidence="2" id="KW-1185">Reference proteome</keyword>
<evidence type="ECO:0000313" key="2">
    <source>
        <dbReference type="Proteomes" id="UP000594014"/>
    </source>
</evidence>
<sequence>MKFKYAYAAVPCNSEQGGMPLLRSSVVTTEENGIFIIAIEGAIQGKNITVPKKSPKSNHETDLEVLLQFVTERFEQLYSMTEEQARRELIQGITQNTKQRSARRGVGVPLLMAAMKNGRYLVCCCGDGIVGLREGDLQKGWSVINQPQAGFETAKPGAESLKVSMGLMDQDFTLVLMNSGACASLYNYGEEGISSACGTFGAWLKEYDGETVSEALTENIEKYFIKEAQGDICVAVVVPEAGEEAEEEAEEATEQIELAEEEAEEAAEPAAEQIELAEEEAEPAAEQIELAEEEAEEAAEPAADQIELAEEVETRVETEADANAVAKKLFERRPFSIKGGPKRVMLAAVVLMLTAAVIFAAWIGQAGFGNSDTVPPKGGGPEIAAEGGPEQDDSGNGKQTQNGEDTPDSSQELDPENINPAEHEPMISFAVSQPKAYEPGFYRVGQDLPAGEYFFWTGEMLGKDSIEINGETALSDDLYCMTVQVADGETLSSNYRFTSVENVNPIKITGGILISGKYRIGKDIAPGEYEIFPEKGKAPGRYYSVLGGKISSNTEVSGRITVTVPEEGYIVLYRSYLAVPEV</sequence>
<name>A0ACD1ADV2_9FIRM</name>
<evidence type="ECO:0000313" key="1">
    <source>
        <dbReference type="EMBL" id="QOX64712.1"/>
    </source>
</evidence>
<proteinExistence type="predicted"/>
<dbReference type="EMBL" id="CP042469">
    <property type="protein sequence ID" value="QOX64712.1"/>
    <property type="molecule type" value="Genomic_DNA"/>
</dbReference>
<gene>
    <name evidence="1" type="ORF">FRZ06_15845</name>
</gene>